<feature type="domain" description="N-acetyltransferase" evidence="1">
    <location>
        <begin position="26"/>
        <end position="168"/>
    </location>
</feature>
<dbReference type="Pfam" id="PF00583">
    <property type="entry name" value="Acetyltransf_1"/>
    <property type="match status" value="1"/>
</dbReference>
<dbReference type="RefSeq" id="WP_007663323.1">
    <property type="nucleotide sequence ID" value="NZ_ABJL02000008.1"/>
</dbReference>
<name>B3CEX5_9BACE</name>
<dbReference type="GO" id="GO:0016747">
    <property type="term" value="F:acyltransferase activity, transferring groups other than amino-acyl groups"/>
    <property type="evidence" value="ECO:0007669"/>
    <property type="project" value="InterPro"/>
</dbReference>
<keyword evidence="2" id="KW-0808">Transferase</keyword>
<comment type="caution">
    <text evidence="2">The sequence shown here is derived from an EMBL/GenBank/DDBJ whole genome shotgun (WGS) entry which is preliminary data.</text>
</comment>
<dbReference type="OrthoDB" id="1450704at2"/>
<accession>B3CEX5</accession>
<dbReference type="Gene3D" id="3.40.630.30">
    <property type="match status" value="1"/>
</dbReference>
<evidence type="ECO:0000313" key="3">
    <source>
        <dbReference type="Proteomes" id="UP000004596"/>
    </source>
</evidence>
<dbReference type="InterPro" id="IPR016181">
    <property type="entry name" value="Acyl_CoA_acyltransferase"/>
</dbReference>
<gene>
    <name evidence="2" type="ORF">BACINT_02537</name>
</gene>
<dbReference type="STRING" id="471870.BACINT_02537"/>
<proteinExistence type="predicted"/>
<reference evidence="2 3" key="1">
    <citation type="submission" date="2008-04" db="EMBL/GenBank/DDBJ databases">
        <title>Draft genome sequence of Bacteroides intestinalis (DSM 17393).</title>
        <authorList>
            <person name="Sudarsanam P."/>
            <person name="Ley R."/>
            <person name="Guruge J."/>
            <person name="Turnbaugh P.J."/>
            <person name="Mahowald M."/>
            <person name="Liep D."/>
            <person name="Gordon J."/>
        </authorList>
    </citation>
    <scope>NUCLEOTIDE SEQUENCE [LARGE SCALE GENOMIC DNA]</scope>
    <source>
        <strain evidence="2 3">DSM 17393</strain>
    </source>
</reference>
<evidence type="ECO:0000313" key="2">
    <source>
        <dbReference type="EMBL" id="EDV03416.1"/>
    </source>
</evidence>
<sequence length="178" mass="21214">MLGITYIKYLAYFKELPETIDTDTLVQYHKMTMDDFRKQMKFDGKWFNNRKLKQIERFIDQPGYSYYGIYDGDNLICYGAISTNHDNFINRKMDPNTAYLFDDYTNPYHRGEGLHRKIIAIREYEARKQGKSVTFAYVQSSNRASAKGFKRCGYVARIKLIYKQIGKNRPFKRKFIEL</sequence>
<evidence type="ECO:0000259" key="1">
    <source>
        <dbReference type="PROSITE" id="PS51186"/>
    </source>
</evidence>
<dbReference type="PROSITE" id="PS51186">
    <property type="entry name" value="GNAT"/>
    <property type="match status" value="1"/>
</dbReference>
<dbReference type="AlphaFoldDB" id="B3CEX5"/>
<dbReference type="SUPFAM" id="SSF55729">
    <property type="entry name" value="Acyl-CoA N-acyltransferases (Nat)"/>
    <property type="match status" value="1"/>
</dbReference>
<dbReference type="EMBL" id="ABJL02000008">
    <property type="protein sequence ID" value="EDV03416.1"/>
    <property type="molecule type" value="Genomic_DNA"/>
</dbReference>
<dbReference type="Proteomes" id="UP000004596">
    <property type="component" value="Unassembled WGS sequence"/>
</dbReference>
<dbReference type="InterPro" id="IPR000182">
    <property type="entry name" value="GNAT_dom"/>
</dbReference>
<dbReference type="GeneID" id="26159896"/>
<reference evidence="2 3" key="2">
    <citation type="submission" date="2008-04" db="EMBL/GenBank/DDBJ databases">
        <authorList>
            <person name="Fulton L."/>
            <person name="Clifton S."/>
            <person name="Fulton B."/>
            <person name="Xu J."/>
            <person name="Minx P."/>
            <person name="Pepin K.H."/>
            <person name="Johnson M."/>
            <person name="Thiruvilangam P."/>
            <person name="Bhonagiri V."/>
            <person name="Nash W.E."/>
            <person name="Mardis E.R."/>
            <person name="Wilson R.K."/>
        </authorList>
    </citation>
    <scope>NUCLEOTIDE SEQUENCE [LARGE SCALE GENOMIC DNA]</scope>
    <source>
        <strain evidence="2 3">DSM 17393</strain>
    </source>
</reference>
<protein>
    <submittedName>
        <fullName evidence="2">Acetyltransferase, GNAT family</fullName>
    </submittedName>
</protein>
<organism evidence="2 3">
    <name type="scientific">Bacteroides intestinalis DSM 17393</name>
    <dbReference type="NCBI Taxonomy" id="471870"/>
    <lineage>
        <taxon>Bacteria</taxon>
        <taxon>Pseudomonadati</taxon>
        <taxon>Bacteroidota</taxon>
        <taxon>Bacteroidia</taxon>
        <taxon>Bacteroidales</taxon>
        <taxon>Bacteroidaceae</taxon>
        <taxon>Bacteroides</taxon>
    </lineage>
</organism>